<dbReference type="EMBL" id="JAACXV010014377">
    <property type="protein sequence ID" value="KAF7267862.1"/>
    <property type="molecule type" value="Genomic_DNA"/>
</dbReference>
<accession>A0A834HVX5</accession>
<feature type="compositionally biased region" description="Low complexity" evidence="1">
    <location>
        <begin position="59"/>
        <end position="68"/>
    </location>
</feature>
<gene>
    <name evidence="2" type="ORF">GWI33_018944</name>
</gene>
<organism evidence="2 3">
    <name type="scientific">Rhynchophorus ferrugineus</name>
    <name type="common">Red palm weevil</name>
    <name type="synonym">Curculio ferrugineus</name>
    <dbReference type="NCBI Taxonomy" id="354439"/>
    <lineage>
        <taxon>Eukaryota</taxon>
        <taxon>Metazoa</taxon>
        <taxon>Ecdysozoa</taxon>
        <taxon>Arthropoda</taxon>
        <taxon>Hexapoda</taxon>
        <taxon>Insecta</taxon>
        <taxon>Pterygota</taxon>
        <taxon>Neoptera</taxon>
        <taxon>Endopterygota</taxon>
        <taxon>Coleoptera</taxon>
        <taxon>Polyphaga</taxon>
        <taxon>Cucujiformia</taxon>
        <taxon>Curculionidae</taxon>
        <taxon>Dryophthorinae</taxon>
        <taxon>Rhynchophorus</taxon>
    </lineage>
</organism>
<dbReference type="AlphaFoldDB" id="A0A834HVX5"/>
<feature type="region of interest" description="Disordered" evidence="1">
    <location>
        <begin position="106"/>
        <end position="125"/>
    </location>
</feature>
<evidence type="ECO:0000313" key="2">
    <source>
        <dbReference type="EMBL" id="KAF7267862.1"/>
    </source>
</evidence>
<name>A0A834HVX5_RHYFE</name>
<keyword evidence="3" id="KW-1185">Reference proteome</keyword>
<feature type="region of interest" description="Disordered" evidence="1">
    <location>
        <begin position="48"/>
        <end position="68"/>
    </location>
</feature>
<evidence type="ECO:0000313" key="3">
    <source>
        <dbReference type="Proteomes" id="UP000625711"/>
    </source>
</evidence>
<reference evidence="2" key="1">
    <citation type="submission" date="2020-08" db="EMBL/GenBank/DDBJ databases">
        <title>Genome sequencing and assembly of the red palm weevil Rhynchophorus ferrugineus.</title>
        <authorList>
            <person name="Dias G.B."/>
            <person name="Bergman C.M."/>
            <person name="Manee M."/>
        </authorList>
    </citation>
    <scope>NUCLEOTIDE SEQUENCE</scope>
    <source>
        <strain evidence="2">AA-2017</strain>
        <tissue evidence="2">Whole larva</tissue>
    </source>
</reference>
<evidence type="ECO:0000256" key="1">
    <source>
        <dbReference type="SAM" id="MobiDB-lite"/>
    </source>
</evidence>
<dbReference type="Proteomes" id="UP000625711">
    <property type="component" value="Unassembled WGS sequence"/>
</dbReference>
<proteinExistence type="predicted"/>
<comment type="caution">
    <text evidence="2">The sequence shown here is derived from an EMBL/GenBank/DDBJ whole genome shotgun (WGS) entry which is preliminary data.</text>
</comment>
<feature type="region of interest" description="Disordered" evidence="1">
    <location>
        <begin position="1"/>
        <end position="34"/>
    </location>
</feature>
<sequence>MWREWPVLETRATLADESGGRETKPLNRGTPVPRKLISHDGVVVDVETGGGGAERWKRSSSAAASRKSLPLIPQRPIPSRSRNAFSLYGGFYYVYRFAGKWRRSGRSFVRDDPPGDDASPNCLSG</sequence>
<protein>
    <submittedName>
        <fullName evidence="2">Uncharacterized protein</fullName>
    </submittedName>
</protein>